<gene>
    <name evidence="2" type="ORF">FE782_08690</name>
</gene>
<dbReference type="InterPro" id="IPR022441">
    <property type="entry name" value="Para_beta_helix_rpt-2"/>
</dbReference>
<dbReference type="NCBIfam" id="TIGR03804">
    <property type="entry name" value="para_beta_helix"/>
    <property type="match status" value="1"/>
</dbReference>
<dbReference type="AlphaFoldDB" id="A0A5R9GLK2"/>
<protein>
    <recommendedName>
        <fullName evidence="1">Right handed beta helix domain-containing protein</fullName>
    </recommendedName>
</protein>
<dbReference type="Gene3D" id="2.160.20.10">
    <property type="entry name" value="Single-stranded right-handed beta-helix, Pectin lyase-like"/>
    <property type="match status" value="1"/>
</dbReference>
<evidence type="ECO:0000313" key="3">
    <source>
        <dbReference type="Proteomes" id="UP000309676"/>
    </source>
</evidence>
<organism evidence="2 3">
    <name type="scientific">Paenibacillus antri</name>
    <dbReference type="NCBI Taxonomy" id="2582848"/>
    <lineage>
        <taxon>Bacteria</taxon>
        <taxon>Bacillati</taxon>
        <taxon>Bacillota</taxon>
        <taxon>Bacilli</taxon>
        <taxon>Bacillales</taxon>
        <taxon>Paenibacillaceae</taxon>
        <taxon>Paenibacillus</taxon>
    </lineage>
</organism>
<dbReference type="EMBL" id="VCIW01000004">
    <property type="protein sequence ID" value="TLS52695.1"/>
    <property type="molecule type" value="Genomic_DNA"/>
</dbReference>
<dbReference type="SUPFAM" id="SSF51126">
    <property type="entry name" value="Pectin lyase-like"/>
    <property type="match status" value="1"/>
</dbReference>
<name>A0A5R9GLK2_9BACL</name>
<evidence type="ECO:0000259" key="1">
    <source>
        <dbReference type="Pfam" id="PF13229"/>
    </source>
</evidence>
<dbReference type="Proteomes" id="UP000309676">
    <property type="component" value="Unassembled WGS sequence"/>
</dbReference>
<accession>A0A5R9GLK2</accession>
<dbReference type="InterPro" id="IPR006626">
    <property type="entry name" value="PbH1"/>
</dbReference>
<sequence>MEKIIVTVVESPDSPPGKANRDIQAAIDYVSYLGGGTVRIGRGAFQIETAIHLRSHVKLEGIPGETVLRQSEERVSPLAADADLHERQITVERPDAFQVGQTITIRKAAASMGFGDTVAVVTAKEGNTLHLDREINSTVLLAHGGIATTQTSVIGANGCEQIEIRNLIVEGNTSNTLADGCRNAGIYLYGSRNVVIEGCTVKDYNGDGISYQHCSGVRVLACECVRNGGKGIHPGSGTVDTLIRDSVFNENGMDGIFLCWRVQDSVVEHNEAVGNRSNGLSIGHKDVRNVIRYNRLSHNGYYGIFFRNEGDPMAANYNRVEWNTIEDNGSEAMGYVGIRIRGHTHHVELVANRISFEKAPRDRTIGICMEEHTRDLLLEDNEFVGCALPTHHHWLPEGE</sequence>
<reference evidence="2 3" key="1">
    <citation type="submission" date="2019-05" db="EMBL/GenBank/DDBJ databases">
        <authorList>
            <person name="Narsing Rao M.P."/>
            <person name="Li W.J."/>
        </authorList>
    </citation>
    <scope>NUCLEOTIDE SEQUENCE [LARGE SCALE GENOMIC DNA]</scope>
    <source>
        <strain evidence="2 3">SYSU_K30003</strain>
    </source>
</reference>
<proteinExistence type="predicted"/>
<dbReference type="Pfam" id="PF13229">
    <property type="entry name" value="Beta_helix"/>
    <property type="match status" value="1"/>
</dbReference>
<dbReference type="SMART" id="SM00710">
    <property type="entry name" value="PbH1"/>
    <property type="match status" value="7"/>
</dbReference>
<dbReference type="RefSeq" id="WP_138193686.1">
    <property type="nucleotide sequence ID" value="NZ_VCIW01000004.1"/>
</dbReference>
<dbReference type="InterPro" id="IPR011050">
    <property type="entry name" value="Pectin_lyase_fold/virulence"/>
</dbReference>
<comment type="caution">
    <text evidence="2">The sequence shown here is derived from an EMBL/GenBank/DDBJ whole genome shotgun (WGS) entry which is preliminary data.</text>
</comment>
<dbReference type="InterPro" id="IPR012334">
    <property type="entry name" value="Pectin_lyas_fold"/>
</dbReference>
<feature type="domain" description="Right handed beta helix" evidence="1">
    <location>
        <begin position="184"/>
        <end position="354"/>
    </location>
</feature>
<evidence type="ECO:0000313" key="2">
    <source>
        <dbReference type="EMBL" id="TLS52695.1"/>
    </source>
</evidence>
<keyword evidence="3" id="KW-1185">Reference proteome</keyword>
<dbReference type="InterPro" id="IPR039448">
    <property type="entry name" value="Beta_helix"/>
</dbReference>
<dbReference type="OrthoDB" id="211073at2"/>